<keyword evidence="1 3" id="KW-0853">WD repeat</keyword>
<dbReference type="EMBL" id="LUCH01000221">
    <property type="protein sequence ID" value="KAF5405754.1"/>
    <property type="molecule type" value="Genomic_DNA"/>
</dbReference>
<name>A0A8J4TIT4_9TREM</name>
<feature type="compositionally biased region" description="Low complexity" evidence="4">
    <location>
        <begin position="818"/>
        <end position="833"/>
    </location>
</feature>
<dbReference type="SMART" id="SM00320">
    <property type="entry name" value="WD40"/>
    <property type="match status" value="4"/>
</dbReference>
<accession>A0A8J4TIT4</accession>
<evidence type="ECO:0000256" key="3">
    <source>
        <dbReference type="PROSITE-ProRule" id="PRU00221"/>
    </source>
</evidence>
<dbReference type="InterPro" id="IPR015943">
    <property type="entry name" value="WD40/YVTN_repeat-like_dom_sf"/>
</dbReference>
<dbReference type="InterPro" id="IPR001680">
    <property type="entry name" value="WD40_rpt"/>
</dbReference>
<dbReference type="Gene3D" id="2.130.10.10">
    <property type="entry name" value="YVTN repeat-like/Quinoprotein amine dehydrogenase"/>
    <property type="match status" value="2"/>
</dbReference>
<dbReference type="Pfam" id="PF00400">
    <property type="entry name" value="WD40"/>
    <property type="match status" value="2"/>
</dbReference>
<keyword evidence="2" id="KW-0677">Repeat</keyword>
<sequence>MSSVATLWTLNGEEVQGEVKYEHESRVVDCPSTVLQVHCYAQSPRCVLLVTRCGWQILDAMTCSIVLSQSNPAQDPFVGGEFFNSSLIAVYCRSGSTLIYRLNTRLVTGTPSGTCLSEPPVLLAKLSPMLVDPIHRMDLIAHEGGLCRFVLVQSANTDQFLLLAGSLMGQVMSWSVNACMLDKGGVPGSGIPSLRPLRPSFVTDLDSVWRRHRPRHLLDQLSIPNGSSPVKPYTNGHGSKTEHTITACVQIFPTLSTSPSHPSVQCPSRVAFGLSTGRIVIMRLVDFLQTVYWKPDAIRSVGSPATAHDLLRLSRFHLDGHLGPVTSLLHPASADDHVMQNADDSGPSEPTTCQFNPDHLLSGGADFTVRLWDLNPWRECARRDHLKTPRTNNSRRSFGDLGSSVTIQTCLAVFRCHSSPCIALAVGPSSWAVLNSCAGNSRLHSCVCSVDADGTVALISLHEQRQLLSTGPTHCLSVSPVVALGWRVPEDLLFVAHADCSLEVWDISAGCLDRLERDQTAKDLFEQAHYITELQDISSTFGFNVSLLSYGPSGGAGNKSSGQPSRTSYTTFYSCVNNPASASSVQFAAATARLRCSPRGRRIRSHQLSTVQLQTIGSSSARTDHTDQAMLEHGPAAFVFHWDMEAIIANLLAENEKIVTAHADSDSELASSSSMDSEVCVAQLSLIQLLISVLHPWGLDPTADSVVRMCCGFVATTDELSSHPVHDSLCLGLLSKHGCLSISMPGWSDVNSFHSNGQWSLSSSSARLYSLCHLISTNLLLAELSLAETLTCAHPHFLSQLFPFAQQSNSTSNKPRQPVSSAGSVSLSSSSAPGLDDMASPRANWLRLAAHLCGPLLRSMVRNTVQSHVALTCSPELEFLAQKWQDRTLSIRYAARSLLLALLDHLGNQARNLIVNHWSSLLPLFSLASQTSKCSDMSHSIARNSFPTVNGSPLRQNNPRVAELSSAEAPVMRKQSLPQRLSDRPIMERSLSSALPNGAVNSPLGNSSQPHLSYAMRTLSSAIESVSLCSLDSTGLNLPSVSDSHWWHTLNGYRISAREHARLQATAIVLLGVVGSRFGANVKRRHPAVAARDLINDCMPIYAHPQSDGHGTTQQLCRHGLARPCFTSPDTQSSKLVDSMSDTLTIEHFSDDQPVESADISAVPDGFGFDNYQLARSVSQCLTTLLLNRIPVMEGTPDGNAIESGVTEHPTNRPAYTCIENGSGFSVSAANALVRLLTSNTSSSLRRAGIDLLGRGFVVWEPYVDLAQIINALLLLSVETENLCSKLASWQSIPDRVDLARTARETLWAITFARPKAVTLVLSLEVRRHGGQLNSATSSSATAGTPHGSLTRLDSSAILANTASDSVVLQSFTHRDSSSHAASNTVSNPSMMVVMASPAVTAPVFAPSTNTGKGNSAHAPAHGHTAAGVPPIFAARGEVIRLLEQLCVRRASDVVSVLPEMVEVVLTCLDKTRLKERGLEFVFPALRQFSAFSTHTRSQKVCVGGINGSLTFFDFKIGRYFVTTGHKGPVTAVRFHTDGRLIATYSLTENLLRVWQLHTTGLFGMGGQQVKVVSTHPVPPLVPPPPTARAKEMLDLTDHARMSTTAQATYAERICSDSIPVWLDWPEAGVVQLVTDSGVKRRVNI</sequence>
<dbReference type="InterPro" id="IPR049916">
    <property type="entry name" value="WDR72-like"/>
</dbReference>
<comment type="caution">
    <text evidence="5">The sequence shown here is derived from an EMBL/GenBank/DDBJ whole genome shotgun (WGS) entry which is preliminary data.</text>
</comment>
<dbReference type="Proteomes" id="UP000748531">
    <property type="component" value="Unassembled WGS sequence"/>
</dbReference>
<evidence type="ECO:0008006" key="7">
    <source>
        <dbReference type="Google" id="ProtNLM"/>
    </source>
</evidence>
<dbReference type="OrthoDB" id="338622at2759"/>
<dbReference type="InterPro" id="IPR019775">
    <property type="entry name" value="WD40_repeat_CS"/>
</dbReference>
<evidence type="ECO:0000256" key="4">
    <source>
        <dbReference type="SAM" id="MobiDB-lite"/>
    </source>
</evidence>
<feature type="repeat" description="WD" evidence="3">
    <location>
        <begin position="355"/>
        <end position="375"/>
    </location>
</feature>
<dbReference type="GO" id="GO:0005737">
    <property type="term" value="C:cytoplasm"/>
    <property type="evidence" value="ECO:0007669"/>
    <property type="project" value="TreeGrafter"/>
</dbReference>
<dbReference type="InterPro" id="IPR036322">
    <property type="entry name" value="WD40_repeat_dom_sf"/>
</dbReference>
<dbReference type="PANTHER" id="PTHR44099:SF4">
    <property type="entry name" value="RABCONNECTIN-3B, ISOFORM A"/>
    <property type="match status" value="1"/>
</dbReference>
<reference evidence="5" key="1">
    <citation type="submission" date="2019-05" db="EMBL/GenBank/DDBJ databases">
        <title>Annotation for the trematode Paragonimus heterotremus.</title>
        <authorList>
            <person name="Choi Y.-J."/>
        </authorList>
    </citation>
    <scope>NUCLEOTIDE SEQUENCE</scope>
    <source>
        <strain evidence="5">LC</strain>
    </source>
</reference>
<evidence type="ECO:0000313" key="6">
    <source>
        <dbReference type="Proteomes" id="UP000748531"/>
    </source>
</evidence>
<keyword evidence="6" id="KW-1185">Reference proteome</keyword>
<dbReference type="PANTHER" id="PTHR44099">
    <property type="entry name" value="RABCONNECTIN-3B, ISOFORM A"/>
    <property type="match status" value="1"/>
</dbReference>
<gene>
    <name evidence="5" type="ORF">PHET_00784</name>
</gene>
<organism evidence="5 6">
    <name type="scientific">Paragonimus heterotremus</name>
    <dbReference type="NCBI Taxonomy" id="100268"/>
    <lineage>
        <taxon>Eukaryota</taxon>
        <taxon>Metazoa</taxon>
        <taxon>Spiralia</taxon>
        <taxon>Lophotrochozoa</taxon>
        <taxon>Platyhelminthes</taxon>
        <taxon>Trematoda</taxon>
        <taxon>Digenea</taxon>
        <taxon>Plagiorchiida</taxon>
        <taxon>Troglotremata</taxon>
        <taxon>Troglotrematidae</taxon>
        <taxon>Paragonimus</taxon>
    </lineage>
</organism>
<evidence type="ECO:0000313" key="5">
    <source>
        <dbReference type="EMBL" id="KAF5405754.1"/>
    </source>
</evidence>
<proteinExistence type="predicted"/>
<dbReference type="PROSITE" id="PS00678">
    <property type="entry name" value="WD_REPEATS_1"/>
    <property type="match status" value="1"/>
</dbReference>
<protein>
    <recommendedName>
        <fullName evidence="7">WD repeat-containing protein 7</fullName>
    </recommendedName>
</protein>
<feature type="region of interest" description="Disordered" evidence="4">
    <location>
        <begin position="809"/>
        <end position="833"/>
    </location>
</feature>
<evidence type="ECO:0000256" key="2">
    <source>
        <dbReference type="ARBA" id="ARBA00022737"/>
    </source>
</evidence>
<evidence type="ECO:0000256" key="1">
    <source>
        <dbReference type="ARBA" id="ARBA00022574"/>
    </source>
</evidence>
<dbReference type="SUPFAM" id="SSF50978">
    <property type="entry name" value="WD40 repeat-like"/>
    <property type="match status" value="2"/>
</dbReference>
<dbReference type="PROSITE" id="PS50082">
    <property type="entry name" value="WD_REPEATS_2"/>
    <property type="match status" value="1"/>
</dbReference>